<dbReference type="RefSeq" id="WP_148417776.1">
    <property type="nucleotide sequence ID" value="NZ_JBEDYR010000025.1"/>
</dbReference>
<dbReference type="EMBL" id="LR584267">
    <property type="protein sequence ID" value="VHO01385.1"/>
    <property type="molecule type" value="Genomic_DNA"/>
</dbReference>
<dbReference type="InterPro" id="IPR010712">
    <property type="entry name" value="Arsenical-R_ArsD"/>
</dbReference>
<dbReference type="AlphaFoldDB" id="A0A5E3ZYI7"/>
<dbReference type="Pfam" id="PF06953">
    <property type="entry name" value="ArsD"/>
    <property type="match status" value="1"/>
</dbReference>
<dbReference type="Gene3D" id="3.40.30.10">
    <property type="entry name" value="Glutaredoxin"/>
    <property type="match status" value="1"/>
</dbReference>
<name>A0A5E3ZYI7_9ACTN</name>
<keyword evidence="2" id="KW-1185">Reference proteome</keyword>
<accession>A0A5E3ZYI7</accession>
<gene>
    <name evidence="1" type="primary">arsD</name>
    <name evidence="1" type="ORF">LC603019_01327</name>
</gene>
<protein>
    <submittedName>
        <fullName evidence="1">Arsenical resistance operon trans-acting repressor ArsD</fullName>
    </submittedName>
</protein>
<proteinExistence type="predicted"/>
<dbReference type="GO" id="GO:0045892">
    <property type="term" value="P:negative regulation of DNA-templated transcription"/>
    <property type="evidence" value="ECO:0007669"/>
    <property type="project" value="InterPro"/>
</dbReference>
<reference evidence="1 2" key="1">
    <citation type="submission" date="2019-04" db="EMBL/GenBank/DDBJ databases">
        <authorList>
            <person name="Seth-Smith MB H."/>
            <person name="Seth-Smith H."/>
        </authorList>
    </citation>
    <scope>NUCLEOTIDE SEQUENCE [LARGE SCALE GENOMIC DNA]</scope>
    <source>
        <strain evidence="1">USB-603019</strain>
    </source>
</reference>
<evidence type="ECO:0000313" key="2">
    <source>
        <dbReference type="Proteomes" id="UP000324288"/>
    </source>
</evidence>
<evidence type="ECO:0000313" key="1">
    <source>
        <dbReference type="EMBL" id="VHO01385.1"/>
    </source>
</evidence>
<organism evidence="1 2">
    <name type="scientific">Lawsonella clevelandensis</name>
    <dbReference type="NCBI Taxonomy" id="1528099"/>
    <lineage>
        <taxon>Bacteria</taxon>
        <taxon>Bacillati</taxon>
        <taxon>Actinomycetota</taxon>
        <taxon>Actinomycetes</taxon>
        <taxon>Mycobacteriales</taxon>
        <taxon>Lawsonellaceae</taxon>
        <taxon>Lawsonella</taxon>
    </lineage>
</organism>
<dbReference type="Proteomes" id="UP000324288">
    <property type="component" value="Chromosome"/>
</dbReference>
<dbReference type="GO" id="GO:0046685">
    <property type="term" value="P:response to arsenic-containing substance"/>
    <property type="evidence" value="ECO:0007669"/>
    <property type="project" value="InterPro"/>
</dbReference>
<dbReference type="GO" id="GO:0003677">
    <property type="term" value="F:DNA binding"/>
    <property type="evidence" value="ECO:0007669"/>
    <property type="project" value="InterPro"/>
</dbReference>
<sequence length="224" mass="22354">MPSIIVYDNVPHSHCGCGTDHNPEVTTFTFEASTVRAAGADITRHNFDEEPMAFMSTPISSFVAKKGIHRLPAVVVDGAVVLDGRYPTREELAEWAGLTANQLATLVEIPEETLPLAGHGSGGSCGCGGHGHGHGGCGCGGEGHGHEHSGHGEHHGQGGGCGCGGHGHGHGGSGCGGEGHGHEHSGHGEHHGQGGGCGCGGQSHKHGNGHGHGGCGCGGHGHTH</sequence>